<gene>
    <name evidence="1" type="ORF">PPTG_01654</name>
</gene>
<accession>W2R9W1</accession>
<organism evidence="1 2">
    <name type="scientific">Phytophthora nicotianae (strain INRA-310)</name>
    <name type="common">Phytophthora parasitica</name>
    <dbReference type="NCBI Taxonomy" id="761204"/>
    <lineage>
        <taxon>Eukaryota</taxon>
        <taxon>Sar</taxon>
        <taxon>Stramenopiles</taxon>
        <taxon>Oomycota</taxon>
        <taxon>Peronosporomycetes</taxon>
        <taxon>Peronosporales</taxon>
        <taxon>Peronosporaceae</taxon>
        <taxon>Phytophthora</taxon>
    </lineage>
</organism>
<sequence>MMHTLTFIDEQTYQFENMYGMVHIDEKWFNEDIDERTFLVPPPPDEELPERHRRSKRFIPKTMFLAAVAFPRCDYHRKTMFDGKLGIWPLVEDYTTQRNNANRPAGTVFTRNIASIDRDVIKEFLLKEVIPTIKRKWPAQEQDKLILIQQDNAKPHVSPHDSEIVAAGTADGWNIRMFCQPPNSPDLNTKGGNEYILPHIGKRKLRREAKLPEVLACAKRLFATALEAVGGDPFVEIDTSDK</sequence>
<dbReference type="VEuPathDB" id="FungiDB:PPTG_01654"/>
<name>W2R9W1_PHYN3</name>
<dbReference type="OMA" id="HSHYAVE"/>
<proteinExistence type="predicted"/>
<dbReference type="PANTHER" id="PTHR47169:SF2">
    <property type="entry name" value="OS01G0541250 PROTEIN"/>
    <property type="match status" value="1"/>
</dbReference>
<dbReference type="GO" id="GO:0003676">
    <property type="term" value="F:nucleic acid binding"/>
    <property type="evidence" value="ECO:0007669"/>
    <property type="project" value="InterPro"/>
</dbReference>
<dbReference type="RefSeq" id="XP_008893282.1">
    <property type="nucleotide sequence ID" value="XM_008895034.1"/>
</dbReference>
<reference evidence="2" key="1">
    <citation type="submission" date="2011-12" db="EMBL/GenBank/DDBJ databases">
        <authorList>
            <consortium name="The Broad Institute Genome Sequencing Platform"/>
            <person name="Russ C."/>
            <person name="Tyler B."/>
            <person name="Panabieres F."/>
            <person name="Shan W."/>
            <person name="Tripathy S."/>
            <person name="Grunwald N."/>
            <person name="Machado M."/>
            <person name="Young S.K."/>
            <person name="Zeng Q."/>
            <person name="Gargeya S."/>
            <person name="Fitzgerald M."/>
            <person name="Haas B."/>
            <person name="Abouelleil A."/>
            <person name="Alvarado L."/>
            <person name="Arachchi H.M."/>
            <person name="Berlin A."/>
            <person name="Chapman S.B."/>
            <person name="Gearin G."/>
            <person name="Goldberg J."/>
            <person name="Griggs A."/>
            <person name="Gujja S."/>
            <person name="Hansen M."/>
            <person name="Heiman D."/>
            <person name="Howarth C."/>
            <person name="Larimer J."/>
            <person name="Lui A."/>
            <person name="MacDonald P.J.P."/>
            <person name="McCowen C."/>
            <person name="Montmayeur A."/>
            <person name="Murphy C."/>
            <person name="Neiman D."/>
            <person name="Pearson M."/>
            <person name="Priest M."/>
            <person name="Roberts A."/>
            <person name="Saif S."/>
            <person name="Shea T."/>
            <person name="Sisk P."/>
            <person name="Stolte C."/>
            <person name="Sykes S."/>
            <person name="Wortman J."/>
            <person name="Nusbaum C."/>
            <person name="Birren B."/>
        </authorList>
    </citation>
    <scope>NUCLEOTIDE SEQUENCE [LARGE SCALE GENOMIC DNA]</scope>
    <source>
        <strain evidence="2">INRA-310</strain>
    </source>
</reference>
<dbReference type="GeneID" id="20171935"/>
<dbReference type="EMBL" id="KI669563">
    <property type="protein sequence ID" value="ETN21494.1"/>
    <property type="molecule type" value="Genomic_DNA"/>
</dbReference>
<dbReference type="PANTHER" id="PTHR47169">
    <property type="entry name" value="OS01G0541250 PROTEIN"/>
    <property type="match status" value="1"/>
</dbReference>
<dbReference type="Proteomes" id="UP000018817">
    <property type="component" value="Unassembled WGS sequence"/>
</dbReference>
<evidence type="ECO:0000313" key="1">
    <source>
        <dbReference type="EMBL" id="ETN21494.1"/>
    </source>
</evidence>
<dbReference type="Gene3D" id="3.30.420.10">
    <property type="entry name" value="Ribonuclease H-like superfamily/Ribonuclease H"/>
    <property type="match status" value="1"/>
</dbReference>
<protein>
    <submittedName>
        <fullName evidence="1">Uncharacterized protein</fullName>
    </submittedName>
</protein>
<reference evidence="1 2" key="2">
    <citation type="submission" date="2013-11" db="EMBL/GenBank/DDBJ databases">
        <title>The Genome Sequence of Phytophthora parasitica INRA-310.</title>
        <authorList>
            <consortium name="The Broad Institute Genomics Platform"/>
            <person name="Russ C."/>
            <person name="Tyler B."/>
            <person name="Panabieres F."/>
            <person name="Shan W."/>
            <person name="Tripathy S."/>
            <person name="Grunwald N."/>
            <person name="Machado M."/>
            <person name="Johnson C.S."/>
            <person name="Arredondo F."/>
            <person name="Hong C."/>
            <person name="Coffey M."/>
            <person name="Young S.K."/>
            <person name="Zeng Q."/>
            <person name="Gargeya S."/>
            <person name="Fitzgerald M."/>
            <person name="Abouelleil A."/>
            <person name="Alvarado L."/>
            <person name="Chapman S.B."/>
            <person name="Gainer-Dewar J."/>
            <person name="Goldberg J."/>
            <person name="Griggs A."/>
            <person name="Gujja S."/>
            <person name="Hansen M."/>
            <person name="Howarth C."/>
            <person name="Imamovic A."/>
            <person name="Ireland A."/>
            <person name="Larimer J."/>
            <person name="McCowan C."/>
            <person name="Murphy C."/>
            <person name="Pearson M."/>
            <person name="Poon T.W."/>
            <person name="Priest M."/>
            <person name="Roberts A."/>
            <person name="Saif S."/>
            <person name="Shea T."/>
            <person name="Sykes S."/>
            <person name="Wortman J."/>
            <person name="Nusbaum C."/>
            <person name="Birren B."/>
        </authorList>
    </citation>
    <scope>NUCLEOTIDE SEQUENCE [LARGE SCALE GENOMIC DNA]</scope>
    <source>
        <strain evidence="1 2">INRA-310</strain>
    </source>
</reference>
<dbReference type="InterPro" id="IPR036397">
    <property type="entry name" value="RNaseH_sf"/>
</dbReference>
<dbReference type="AlphaFoldDB" id="W2R9W1"/>
<evidence type="ECO:0000313" key="2">
    <source>
        <dbReference type="Proteomes" id="UP000018817"/>
    </source>
</evidence>